<proteinExistence type="predicted"/>
<dbReference type="Proteomes" id="UP001732780">
    <property type="component" value="Chromosome 29"/>
</dbReference>
<sequence length="213" mass="23915">MEGAGRGPQKESGGCCSKAEKPPVLRRLVPQQLRGSFPQARQESLSQGWVAGRCSKGTRLRWRRWRRPNRQGSRVERRRQLQQAATCGAQRREQPWRRRRPQPGPRRGSGAEAGSRLRWKPGLSAAGGSVAGASGRPRPRLPPSPVFLFLSLIYREVQITLMDSFLRLILRSRVQFSEDGAWRSELTWRTHFVSIMPGTPSQGDVSGCHSPLS</sequence>
<protein>
    <submittedName>
        <fullName evidence="2">Uncharacterized protein LOC141575548</fullName>
    </submittedName>
</protein>
<dbReference type="RefSeq" id="XP_074211086.1">
    <property type="nucleotide sequence ID" value="XM_074354985.1"/>
</dbReference>
<name>A0AC58PM28_CAMBA</name>
<organism evidence="1 2">
    <name type="scientific">Camelus bactrianus</name>
    <name type="common">Bactrian camel</name>
    <dbReference type="NCBI Taxonomy" id="9837"/>
    <lineage>
        <taxon>Eukaryota</taxon>
        <taxon>Metazoa</taxon>
        <taxon>Chordata</taxon>
        <taxon>Craniata</taxon>
        <taxon>Vertebrata</taxon>
        <taxon>Euteleostomi</taxon>
        <taxon>Mammalia</taxon>
        <taxon>Eutheria</taxon>
        <taxon>Laurasiatheria</taxon>
        <taxon>Artiodactyla</taxon>
        <taxon>Tylopoda</taxon>
        <taxon>Camelidae</taxon>
        <taxon>Camelus</taxon>
    </lineage>
</organism>
<accession>A0AC58PM28</accession>
<reference evidence="2" key="1">
    <citation type="submission" date="2025-08" db="UniProtKB">
        <authorList>
            <consortium name="RefSeq"/>
        </authorList>
    </citation>
    <scope>IDENTIFICATION</scope>
    <source>
        <tissue evidence="2">Blood</tissue>
    </source>
</reference>
<keyword evidence="1" id="KW-1185">Reference proteome</keyword>
<gene>
    <name evidence="2" type="primary">LOC141575548</name>
</gene>
<evidence type="ECO:0000313" key="2">
    <source>
        <dbReference type="RefSeq" id="XP_074211086.1"/>
    </source>
</evidence>
<evidence type="ECO:0000313" key="1">
    <source>
        <dbReference type="Proteomes" id="UP001732780"/>
    </source>
</evidence>